<keyword evidence="3" id="KW-0418">Kinase</keyword>
<organism evidence="3 4">
    <name type="scientific">Actinorugispora endophytica</name>
    <dbReference type="NCBI Taxonomy" id="1605990"/>
    <lineage>
        <taxon>Bacteria</taxon>
        <taxon>Bacillati</taxon>
        <taxon>Actinomycetota</taxon>
        <taxon>Actinomycetes</taxon>
        <taxon>Streptosporangiales</taxon>
        <taxon>Nocardiopsidaceae</taxon>
        <taxon>Actinorugispora</taxon>
    </lineage>
</organism>
<dbReference type="Gene3D" id="3.30.565.10">
    <property type="entry name" value="Histidine kinase-like ATPase, C-terminal domain"/>
    <property type="match status" value="1"/>
</dbReference>
<protein>
    <submittedName>
        <fullName evidence="3">Histidine kinase-like protein</fullName>
    </submittedName>
</protein>
<sequence length="162" mass="17182">MSVDPAPVSLLSDGRSFPGAAPQCREARWWTRALLRPFPDIADAVELVAGEFFANAVTHTRSGRPGGLVFVSLVALVGGVVHLEVVDQGQARTEARVKPPDPDRPGGRGLFIADALSHAWGRVPAEGDPLHGVFAAVPDGYDGPMVTWADFRTRSGPGPNPR</sequence>
<dbReference type="AlphaFoldDB" id="A0A4R6V4J1"/>
<keyword evidence="1" id="KW-0723">Serine/threonine-protein kinase</keyword>
<proteinExistence type="predicted"/>
<keyword evidence="3" id="KW-0808">Transferase</keyword>
<accession>A0A4R6V4J1</accession>
<dbReference type="CDD" id="cd16936">
    <property type="entry name" value="HATPase_RsbW-like"/>
    <property type="match status" value="1"/>
</dbReference>
<dbReference type="Proteomes" id="UP000295281">
    <property type="component" value="Unassembled WGS sequence"/>
</dbReference>
<comment type="caution">
    <text evidence="3">The sequence shown here is derived from an EMBL/GenBank/DDBJ whole genome shotgun (WGS) entry which is preliminary data.</text>
</comment>
<evidence type="ECO:0000259" key="2">
    <source>
        <dbReference type="Pfam" id="PF13581"/>
    </source>
</evidence>
<dbReference type="Pfam" id="PF13581">
    <property type="entry name" value="HATPase_c_2"/>
    <property type="match status" value="1"/>
</dbReference>
<dbReference type="OrthoDB" id="3435913at2"/>
<dbReference type="GO" id="GO:0004674">
    <property type="term" value="F:protein serine/threonine kinase activity"/>
    <property type="evidence" value="ECO:0007669"/>
    <property type="project" value="UniProtKB-KW"/>
</dbReference>
<dbReference type="RefSeq" id="WP_133739683.1">
    <property type="nucleotide sequence ID" value="NZ_SNYN01000001.1"/>
</dbReference>
<keyword evidence="4" id="KW-1185">Reference proteome</keyword>
<evidence type="ECO:0000313" key="3">
    <source>
        <dbReference type="EMBL" id="TDQ55113.1"/>
    </source>
</evidence>
<dbReference type="PANTHER" id="PTHR35526">
    <property type="entry name" value="ANTI-SIGMA-F FACTOR RSBW-RELATED"/>
    <property type="match status" value="1"/>
</dbReference>
<evidence type="ECO:0000313" key="4">
    <source>
        <dbReference type="Proteomes" id="UP000295281"/>
    </source>
</evidence>
<name>A0A4R6V4J1_9ACTN</name>
<evidence type="ECO:0000256" key="1">
    <source>
        <dbReference type="ARBA" id="ARBA00022527"/>
    </source>
</evidence>
<dbReference type="SUPFAM" id="SSF55874">
    <property type="entry name" value="ATPase domain of HSP90 chaperone/DNA topoisomerase II/histidine kinase"/>
    <property type="match status" value="1"/>
</dbReference>
<dbReference type="InterPro" id="IPR036890">
    <property type="entry name" value="HATPase_C_sf"/>
</dbReference>
<feature type="domain" description="Histidine kinase/HSP90-like ATPase" evidence="2">
    <location>
        <begin position="23"/>
        <end position="118"/>
    </location>
</feature>
<dbReference type="InterPro" id="IPR050267">
    <property type="entry name" value="Anti-sigma-factor_SerPK"/>
</dbReference>
<dbReference type="EMBL" id="SNYN01000001">
    <property type="protein sequence ID" value="TDQ55113.1"/>
    <property type="molecule type" value="Genomic_DNA"/>
</dbReference>
<dbReference type="PANTHER" id="PTHR35526:SF3">
    <property type="entry name" value="ANTI-SIGMA-F FACTOR RSBW"/>
    <property type="match status" value="1"/>
</dbReference>
<dbReference type="InterPro" id="IPR003594">
    <property type="entry name" value="HATPase_dom"/>
</dbReference>
<gene>
    <name evidence="3" type="ORF">EV190_101436</name>
</gene>
<reference evidence="3 4" key="1">
    <citation type="submission" date="2019-03" db="EMBL/GenBank/DDBJ databases">
        <title>Genomic Encyclopedia of Type Strains, Phase IV (KMG-IV): sequencing the most valuable type-strain genomes for metagenomic binning, comparative biology and taxonomic classification.</title>
        <authorList>
            <person name="Goeker M."/>
        </authorList>
    </citation>
    <scope>NUCLEOTIDE SEQUENCE [LARGE SCALE GENOMIC DNA]</scope>
    <source>
        <strain evidence="3 4">DSM 46770</strain>
    </source>
</reference>